<keyword evidence="3" id="KW-1185">Reference proteome</keyword>
<keyword evidence="1" id="KW-1133">Transmembrane helix</keyword>
<keyword evidence="1" id="KW-0812">Transmembrane</keyword>
<dbReference type="EMBL" id="JANIBC010000003">
    <property type="protein sequence ID" value="MCQ8185032.1"/>
    <property type="molecule type" value="Genomic_DNA"/>
</dbReference>
<gene>
    <name evidence="2" type="ORF">NOG11_06470</name>
</gene>
<sequence length="245" mass="25930">MSTIRTLTEAEAASHPFRFFDYLLAATCVIVVCSNIIGAGKVSALPLPFGLPDFPFGAGVLFFPLSYVLGDVLTEVYGFTKAKRAIRAATAAALFAALMAGFITTIPPAEGWNTDLGGIDRQTAFASSFGQAPRIVLASLAALYIGEIVNARVMAMMKAGGGSKLWQRTIGSTAVGQAADSLIFYPLAFLGVWEISLVLQVMVTNYLLKVLWEAMLTPLTYKVIGTLKRSEGAEVTAVPQAVPAG</sequence>
<dbReference type="NCBIfam" id="TIGR00697">
    <property type="entry name" value="queuosine precursor transporter"/>
    <property type="match status" value="1"/>
</dbReference>
<comment type="caution">
    <text evidence="2">The sequence shown here is derived from an EMBL/GenBank/DDBJ whole genome shotgun (WGS) entry which is preliminary data.</text>
</comment>
<feature type="transmembrane region" description="Helical" evidence="1">
    <location>
        <begin position="183"/>
        <end position="208"/>
    </location>
</feature>
<comment type="subcellular location">
    <subcellularLocation>
        <location evidence="1">Cell inner membrane</location>
        <topology evidence="1">Multi-pass membrane protein</topology>
    </subcellularLocation>
</comment>
<dbReference type="HAMAP" id="MF_02088">
    <property type="entry name" value="Q_prec_transport"/>
    <property type="match status" value="1"/>
</dbReference>
<proteinExistence type="inferred from homology"/>
<dbReference type="AlphaFoldDB" id="A0A9X2LAK1"/>
<keyword evidence="1" id="KW-0472">Membrane</keyword>
<feature type="transmembrane region" description="Helical" evidence="1">
    <location>
        <begin position="85"/>
        <end position="106"/>
    </location>
</feature>
<evidence type="ECO:0000313" key="3">
    <source>
        <dbReference type="Proteomes" id="UP001142610"/>
    </source>
</evidence>
<dbReference type="GO" id="GO:0022857">
    <property type="term" value="F:transmembrane transporter activity"/>
    <property type="evidence" value="ECO:0007669"/>
    <property type="project" value="UniProtKB-UniRule"/>
</dbReference>
<comment type="function">
    <text evidence="1">Involved in the import of queuosine (Q) precursors, required for Q precursor salvage.</text>
</comment>
<comment type="similarity">
    <text evidence="1">Belongs to the vitamin uptake transporter (VUT/ECF) (TC 2.A.88) family. Q precursor transporter subfamily.</text>
</comment>
<keyword evidence="1" id="KW-0813">Transport</keyword>
<dbReference type="Proteomes" id="UP001142610">
    <property type="component" value="Unassembled WGS sequence"/>
</dbReference>
<dbReference type="Pfam" id="PF02592">
    <property type="entry name" value="Vut_1"/>
    <property type="match status" value="1"/>
</dbReference>
<dbReference type="PANTHER" id="PTHR34300">
    <property type="entry name" value="QUEUOSINE PRECURSOR TRANSPORTER-RELATED"/>
    <property type="match status" value="1"/>
</dbReference>
<dbReference type="PANTHER" id="PTHR34300:SF2">
    <property type="entry name" value="QUEUOSINE PRECURSOR TRANSPORTER-RELATED"/>
    <property type="match status" value="1"/>
</dbReference>
<protein>
    <recommendedName>
        <fullName evidence="1">Probable queuosine precursor transporter</fullName>
        <shortName evidence="1">Q precursor transporter</shortName>
    </recommendedName>
</protein>
<feature type="transmembrane region" description="Helical" evidence="1">
    <location>
        <begin position="20"/>
        <end position="42"/>
    </location>
</feature>
<keyword evidence="1" id="KW-0997">Cell inner membrane</keyword>
<dbReference type="InterPro" id="IPR003744">
    <property type="entry name" value="YhhQ"/>
</dbReference>
<name>A0A9X2LAK1_9PROT</name>
<evidence type="ECO:0000256" key="1">
    <source>
        <dbReference type="HAMAP-Rule" id="MF_02088"/>
    </source>
</evidence>
<evidence type="ECO:0000313" key="2">
    <source>
        <dbReference type="EMBL" id="MCQ8185032.1"/>
    </source>
</evidence>
<reference evidence="2" key="1">
    <citation type="submission" date="2022-07" db="EMBL/GenBank/DDBJ databases">
        <title>Parvularcula maris sp. nov., an algicidal bacterium isolated from seawater.</title>
        <authorList>
            <person name="Li F."/>
        </authorList>
    </citation>
    <scope>NUCLEOTIDE SEQUENCE</scope>
    <source>
        <strain evidence="2">BGMRC 0090</strain>
    </source>
</reference>
<organism evidence="2 3">
    <name type="scientific">Parvularcula maris</name>
    <dbReference type="NCBI Taxonomy" id="2965077"/>
    <lineage>
        <taxon>Bacteria</taxon>
        <taxon>Pseudomonadati</taxon>
        <taxon>Pseudomonadota</taxon>
        <taxon>Alphaproteobacteria</taxon>
        <taxon>Parvularculales</taxon>
        <taxon>Parvularculaceae</taxon>
        <taxon>Parvularcula</taxon>
    </lineage>
</organism>
<feature type="transmembrane region" description="Helical" evidence="1">
    <location>
        <begin position="54"/>
        <end position="73"/>
    </location>
</feature>
<dbReference type="GO" id="GO:0005886">
    <property type="term" value="C:plasma membrane"/>
    <property type="evidence" value="ECO:0007669"/>
    <property type="project" value="UniProtKB-SubCell"/>
</dbReference>
<dbReference type="RefSeq" id="WP_256618892.1">
    <property type="nucleotide sequence ID" value="NZ_JANIBC010000003.1"/>
</dbReference>
<accession>A0A9X2LAK1</accession>
<keyword evidence="1" id="KW-1003">Cell membrane</keyword>